<feature type="region of interest" description="Disordered" evidence="4">
    <location>
        <begin position="1"/>
        <end position="45"/>
    </location>
</feature>
<sequence length="425" mass="46155">LRNSPTPPKQNPKSSSRVLGFLFMEPSPPPASPAASAAASATDGGGGGGVCEQGKLFVGGIRWDATEEALRVYFGRYGEVAEAVVMKDKGTGNGRGFGFVSFVDPSSADRVIEDTSAKHAILGRPVEVKRAIPRTGQNRNRLYHNDYRHQNGGLNKSNSRTIDGSQTRTKKIFVGGLSASLTEEEFKNYFEKFGRVADMVLMYDRITNRARGFGFITFDTEESVDNAVQDTFQMLNGKTVEVKRAVPSEGNNAGDNHNKNRDNRDGYSPRINQGRGSSFDSYPGGIYSPYNPRFGALQAYGAPSYPPNFFYGPGAYGGVYAFGGYGFGYGAPPYAALRSTWSGLGFMGSRQSRVPYGTASFHPDYSNGDTNPYVDTRTSGYCGSMPQEGVKWKQSDNVSRLPAVNGTTPCNVEDRKLNDQRSSNC</sequence>
<dbReference type="EMBL" id="GDJX01010870">
    <property type="protein sequence ID" value="JAT57066.1"/>
    <property type="molecule type" value="Transcribed_RNA"/>
</dbReference>
<feature type="region of interest" description="Disordered" evidence="4">
    <location>
        <begin position="403"/>
        <end position="425"/>
    </location>
</feature>
<evidence type="ECO:0000256" key="3">
    <source>
        <dbReference type="PROSITE-ProRule" id="PRU00176"/>
    </source>
</evidence>
<dbReference type="PROSITE" id="PS50102">
    <property type="entry name" value="RRM"/>
    <property type="match status" value="2"/>
</dbReference>
<dbReference type="SUPFAM" id="SSF54928">
    <property type="entry name" value="RNA-binding domain, RBD"/>
    <property type="match status" value="2"/>
</dbReference>
<organism evidence="6">
    <name type="scientific">Anthurium amnicola</name>
    <dbReference type="NCBI Taxonomy" id="1678845"/>
    <lineage>
        <taxon>Eukaryota</taxon>
        <taxon>Viridiplantae</taxon>
        <taxon>Streptophyta</taxon>
        <taxon>Embryophyta</taxon>
        <taxon>Tracheophyta</taxon>
        <taxon>Spermatophyta</taxon>
        <taxon>Magnoliopsida</taxon>
        <taxon>Liliopsida</taxon>
        <taxon>Araceae</taxon>
        <taxon>Pothoideae</taxon>
        <taxon>Potheae</taxon>
        <taxon>Anthurium</taxon>
    </lineage>
</organism>
<feature type="compositionally biased region" description="Pro residues" evidence="4">
    <location>
        <begin position="1"/>
        <end position="10"/>
    </location>
</feature>
<feature type="domain" description="RRM" evidence="5">
    <location>
        <begin position="54"/>
        <end position="133"/>
    </location>
</feature>
<dbReference type="InterPro" id="IPR035979">
    <property type="entry name" value="RBD_domain_sf"/>
</dbReference>
<dbReference type="SMART" id="SM00360">
    <property type="entry name" value="RRM"/>
    <property type="match status" value="2"/>
</dbReference>
<feature type="domain" description="RRM" evidence="5">
    <location>
        <begin position="170"/>
        <end position="247"/>
    </location>
</feature>
<evidence type="ECO:0000313" key="6">
    <source>
        <dbReference type="EMBL" id="JAT57066.1"/>
    </source>
</evidence>
<dbReference type="InterPro" id="IPR000504">
    <property type="entry name" value="RRM_dom"/>
</dbReference>
<keyword evidence="1" id="KW-0677">Repeat</keyword>
<evidence type="ECO:0000256" key="2">
    <source>
        <dbReference type="ARBA" id="ARBA00022884"/>
    </source>
</evidence>
<feature type="region of interest" description="Disordered" evidence="4">
    <location>
        <begin position="244"/>
        <end position="278"/>
    </location>
</feature>
<proteinExistence type="predicted"/>
<evidence type="ECO:0000259" key="5">
    <source>
        <dbReference type="PROSITE" id="PS50102"/>
    </source>
</evidence>
<dbReference type="Gene3D" id="3.30.70.330">
    <property type="match status" value="2"/>
</dbReference>
<feature type="non-terminal residue" evidence="6">
    <location>
        <position position="1"/>
    </location>
</feature>
<dbReference type="PANTHER" id="PTHR48032:SF12">
    <property type="entry name" value="RRM DOMAIN-CONTAINING PROTEIN"/>
    <property type="match status" value="1"/>
</dbReference>
<dbReference type="AlphaFoldDB" id="A0A1D1YR18"/>
<dbReference type="Pfam" id="PF00076">
    <property type="entry name" value="RRM_1"/>
    <property type="match status" value="2"/>
</dbReference>
<gene>
    <name evidence="6" type="primary">Rbp6_0</name>
    <name evidence="6" type="ORF">g.16500</name>
</gene>
<reference evidence="6" key="1">
    <citation type="submission" date="2015-07" db="EMBL/GenBank/DDBJ databases">
        <title>Transcriptome Assembly of Anthurium amnicola.</title>
        <authorList>
            <person name="Suzuki J."/>
        </authorList>
    </citation>
    <scope>NUCLEOTIDE SEQUENCE</scope>
</reference>
<evidence type="ECO:0000256" key="4">
    <source>
        <dbReference type="SAM" id="MobiDB-lite"/>
    </source>
</evidence>
<dbReference type="GO" id="GO:0006417">
    <property type="term" value="P:regulation of translation"/>
    <property type="evidence" value="ECO:0007669"/>
    <property type="project" value="TreeGrafter"/>
</dbReference>
<protein>
    <submittedName>
        <fullName evidence="6">RNA-binding protein Musashi Rbp6</fullName>
    </submittedName>
</protein>
<dbReference type="PANTHER" id="PTHR48032">
    <property type="entry name" value="RNA-BINDING PROTEIN MUSASHI HOMOLOG RBP6"/>
    <property type="match status" value="1"/>
</dbReference>
<dbReference type="GO" id="GO:0003729">
    <property type="term" value="F:mRNA binding"/>
    <property type="evidence" value="ECO:0007669"/>
    <property type="project" value="TreeGrafter"/>
</dbReference>
<dbReference type="InterPro" id="IPR012677">
    <property type="entry name" value="Nucleotide-bd_a/b_plait_sf"/>
</dbReference>
<feature type="compositionally biased region" description="Basic and acidic residues" evidence="4">
    <location>
        <begin position="256"/>
        <end position="267"/>
    </location>
</feature>
<keyword evidence="2 3" id="KW-0694">RNA-binding</keyword>
<name>A0A1D1YR18_9ARAE</name>
<accession>A0A1D1YR18</accession>
<evidence type="ECO:0000256" key="1">
    <source>
        <dbReference type="ARBA" id="ARBA00022737"/>
    </source>
</evidence>